<comment type="caution">
    <text evidence="5">The sequence shown here is derived from an EMBL/GenBank/DDBJ whole genome shotgun (WGS) entry which is preliminary data.</text>
</comment>
<evidence type="ECO:0000256" key="1">
    <source>
        <dbReference type="ARBA" id="ARBA00023015"/>
    </source>
</evidence>
<protein>
    <recommendedName>
        <fullName evidence="4">HTH gntR-type domain-containing protein</fullName>
    </recommendedName>
</protein>
<dbReference type="EMBL" id="BMMS01000012">
    <property type="protein sequence ID" value="GGO88668.1"/>
    <property type="molecule type" value="Genomic_DNA"/>
</dbReference>
<dbReference type="SMART" id="SM00345">
    <property type="entry name" value="HTH_GNTR"/>
    <property type="match status" value="1"/>
</dbReference>
<dbReference type="PANTHER" id="PTHR44846">
    <property type="entry name" value="MANNOSYL-D-GLYCERATE TRANSPORT/METABOLISM SYSTEM REPRESSOR MNGR-RELATED"/>
    <property type="match status" value="1"/>
</dbReference>
<keyword evidence="3" id="KW-0804">Transcription</keyword>
<dbReference type="InterPro" id="IPR000524">
    <property type="entry name" value="Tscrpt_reg_HTH_GntR"/>
</dbReference>
<dbReference type="RefSeq" id="WP_189132166.1">
    <property type="nucleotide sequence ID" value="NZ_BMMS01000012.1"/>
</dbReference>
<dbReference type="GO" id="GO:0003677">
    <property type="term" value="F:DNA binding"/>
    <property type="evidence" value="ECO:0007669"/>
    <property type="project" value="UniProtKB-KW"/>
</dbReference>
<evidence type="ECO:0000256" key="3">
    <source>
        <dbReference type="ARBA" id="ARBA00023163"/>
    </source>
</evidence>
<dbReference type="Pfam" id="PF00392">
    <property type="entry name" value="GntR"/>
    <property type="match status" value="1"/>
</dbReference>
<dbReference type="PROSITE" id="PS50949">
    <property type="entry name" value="HTH_GNTR"/>
    <property type="match status" value="1"/>
</dbReference>
<accession>A0A918DYD4</accession>
<dbReference type="PANTHER" id="PTHR44846:SF16">
    <property type="entry name" value="TRANSCRIPTIONAL REGULATOR PHNF-RELATED"/>
    <property type="match status" value="1"/>
</dbReference>
<dbReference type="CDD" id="cd07377">
    <property type="entry name" value="WHTH_GntR"/>
    <property type="match status" value="1"/>
</dbReference>
<dbReference type="InterPro" id="IPR036388">
    <property type="entry name" value="WH-like_DNA-bd_sf"/>
</dbReference>
<dbReference type="SUPFAM" id="SSF46785">
    <property type="entry name" value="Winged helix' DNA-binding domain"/>
    <property type="match status" value="1"/>
</dbReference>
<reference evidence="5" key="2">
    <citation type="submission" date="2020-09" db="EMBL/GenBank/DDBJ databases">
        <authorList>
            <person name="Sun Q."/>
            <person name="Zhou Y."/>
        </authorList>
    </citation>
    <scope>NUCLEOTIDE SEQUENCE</scope>
    <source>
        <strain evidence="5">CGMCC 4.7201</strain>
    </source>
</reference>
<keyword evidence="6" id="KW-1185">Reference proteome</keyword>
<name>A0A918DYD4_9ACTN</name>
<feature type="domain" description="HTH gntR-type" evidence="4">
    <location>
        <begin position="9"/>
        <end position="77"/>
    </location>
</feature>
<dbReference type="GO" id="GO:0003700">
    <property type="term" value="F:DNA-binding transcription factor activity"/>
    <property type="evidence" value="ECO:0007669"/>
    <property type="project" value="InterPro"/>
</dbReference>
<dbReference type="InterPro" id="IPR036390">
    <property type="entry name" value="WH_DNA-bd_sf"/>
</dbReference>
<dbReference type="Gene3D" id="1.10.10.10">
    <property type="entry name" value="Winged helix-like DNA-binding domain superfamily/Winged helix DNA-binding domain"/>
    <property type="match status" value="1"/>
</dbReference>
<dbReference type="InterPro" id="IPR050679">
    <property type="entry name" value="Bact_HTH_transcr_reg"/>
</dbReference>
<evidence type="ECO:0000259" key="4">
    <source>
        <dbReference type="PROSITE" id="PS50949"/>
    </source>
</evidence>
<organism evidence="5 6">
    <name type="scientific">Wenjunlia tyrosinilytica</name>
    <dbReference type="NCBI Taxonomy" id="1544741"/>
    <lineage>
        <taxon>Bacteria</taxon>
        <taxon>Bacillati</taxon>
        <taxon>Actinomycetota</taxon>
        <taxon>Actinomycetes</taxon>
        <taxon>Kitasatosporales</taxon>
        <taxon>Streptomycetaceae</taxon>
        <taxon>Wenjunlia</taxon>
    </lineage>
</organism>
<dbReference type="AlphaFoldDB" id="A0A918DYD4"/>
<evidence type="ECO:0000256" key="2">
    <source>
        <dbReference type="ARBA" id="ARBA00023125"/>
    </source>
</evidence>
<gene>
    <name evidence="5" type="ORF">GCM10012280_30000</name>
</gene>
<reference evidence="5" key="1">
    <citation type="journal article" date="2014" name="Int. J. Syst. Evol. Microbiol.">
        <title>Complete genome sequence of Corynebacterium casei LMG S-19264T (=DSM 44701T), isolated from a smear-ripened cheese.</title>
        <authorList>
            <consortium name="US DOE Joint Genome Institute (JGI-PGF)"/>
            <person name="Walter F."/>
            <person name="Albersmeier A."/>
            <person name="Kalinowski J."/>
            <person name="Ruckert C."/>
        </authorList>
    </citation>
    <scope>NUCLEOTIDE SEQUENCE</scope>
    <source>
        <strain evidence="5">CGMCC 4.7201</strain>
    </source>
</reference>
<evidence type="ECO:0000313" key="6">
    <source>
        <dbReference type="Proteomes" id="UP000641932"/>
    </source>
</evidence>
<dbReference type="Proteomes" id="UP000641932">
    <property type="component" value="Unassembled WGS sequence"/>
</dbReference>
<proteinExistence type="predicted"/>
<sequence length="121" mass="13493">MTPTADATRRVNEKIADDLQKDIKAGKYEPGTKLPAVRTIAERFGVAPGTATKALQLLVQRGTVRPDSTRGYFVCEPQEKQAANELSPEFTAIMQEIEAIRAHLTRLDDRLQQLEEAQRSD</sequence>
<evidence type="ECO:0000313" key="5">
    <source>
        <dbReference type="EMBL" id="GGO88668.1"/>
    </source>
</evidence>
<keyword evidence="1" id="KW-0805">Transcription regulation</keyword>
<keyword evidence="2" id="KW-0238">DNA-binding</keyword>